<evidence type="ECO:0000256" key="2">
    <source>
        <dbReference type="ARBA" id="ARBA00023125"/>
    </source>
</evidence>
<evidence type="ECO:0000256" key="1">
    <source>
        <dbReference type="ARBA" id="ARBA00023015"/>
    </source>
</evidence>
<evidence type="ECO:0000313" key="5">
    <source>
        <dbReference type="EMBL" id="CAG5073106.1"/>
    </source>
</evidence>
<organism evidence="5 6">
    <name type="scientific">Dyadobacter linearis</name>
    <dbReference type="NCBI Taxonomy" id="2823330"/>
    <lineage>
        <taxon>Bacteria</taxon>
        <taxon>Pseudomonadati</taxon>
        <taxon>Bacteroidota</taxon>
        <taxon>Cytophagia</taxon>
        <taxon>Cytophagales</taxon>
        <taxon>Spirosomataceae</taxon>
        <taxon>Dyadobacter</taxon>
    </lineage>
</organism>
<dbReference type="PRINTS" id="PR00038">
    <property type="entry name" value="HTHLUXR"/>
</dbReference>
<dbReference type="InterPro" id="IPR000792">
    <property type="entry name" value="Tscrpt_reg_LuxR_C"/>
</dbReference>
<evidence type="ECO:0000313" key="6">
    <source>
        <dbReference type="Proteomes" id="UP000679725"/>
    </source>
</evidence>
<name>A0ABM8UWE7_9BACT</name>
<dbReference type="Proteomes" id="UP000679725">
    <property type="component" value="Unassembled WGS sequence"/>
</dbReference>
<keyword evidence="6" id="KW-1185">Reference proteome</keyword>
<comment type="caution">
    <text evidence="5">The sequence shown here is derived from an EMBL/GenBank/DDBJ whole genome shotgun (WGS) entry which is preliminary data.</text>
</comment>
<dbReference type="Gene3D" id="3.40.50.2300">
    <property type="match status" value="1"/>
</dbReference>
<dbReference type="PANTHER" id="PTHR43214:SF41">
    <property type="entry name" value="NITRATE_NITRITE RESPONSE REGULATOR PROTEIN NARP"/>
    <property type="match status" value="1"/>
</dbReference>
<evidence type="ECO:0000259" key="4">
    <source>
        <dbReference type="PROSITE" id="PS50043"/>
    </source>
</evidence>
<keyword evidence="2" id="KW-0238">DNA-binding</keyword>
<keyword evidence="3" id="KW-0804">Transcription</keyword>
<dbReference type="SUPFAM" id="SSF46894">
    <property type="entry name" value="C-terminal effector domain of the bipartite response regulators"/>
    <property type="match status" value="1"/>
</dbReference>
<reference evidence="5 6" key="1">
    <citation type="submission" date="2021-04" db="EMBL/GenBank/DDBJ databases">
        <authorList>
            <person name="Rodrigo-Torres L."/>
            <person name="Arahal R. D."/>
            <person name="Lucena T."/>
        </authorList>
    </citation>
    <scope>NUCLEOTIDE SEQUENCE [LARGE SCALE GENOMIC DNA]</scope>
    <source>
        <strain evidence="5 6">CECT 9623</strain>
    </source>
</reference>
<dbReference type="EMBL" id="CAJRAU010000008">
    <property type="protein sequence ID" value="CAG5073106.1"/>
    <property type="molecule type" value="Genomic_DNA"/>
</dbReference>
<accession>A0ABM8UWE7</accession>
<feature type="domain" description="HTH luxR-type" evidence="4">
    <location>
        <begin position="158"/>
        <end position="223"/>
    </location>
</feature>
<dbReference type="PROSITE" id="PS50043">
    <property type="entry name" value="HTH_LUXR_2"/>
    <property type="match status" value="1"/>
</dbReference>
<dbReference type="PANTHER" id="PTHR43214">
    <property type="entry name" value="TWO-COMPONENT RESPONSE REGULATOR"/>
    <property type="match status" value="1"/>
</dbReference>
<dbReference type="Pfam" id="PF00196">
    <property type="entry name" value="GerE"/>
    <property type="match status" value="1"/>
</dbReference>
<sequence>MCCPKILAMKHCVTQAILVHPHPLECEAVAGWLQNRSSISLIGKSTCLDRVMHIPYLMDIELVIAFAYHTEHTAGQILALRKIHPNLKFLLLGPSSSMKLVRELIRSGVSGYIGIEAEIDEWEQAIRSVSEGKIYYGQEVMMRLSESPIGQSDSQPAPSTTKDFLSKREIEILRLVASEYSTNRIATELFISGKTVESHRRNLFQKLGVKNSVGLTKVAVRLGVV</sequence>
<dbReference type="InterPro" id="IPR016032">
    <property type="entry name" value="Sig_transdc_resp-reg_C-effctor"/>
</dbReference>
<dbReference type="SMART" id="SM00421">
    <property type="entry name" value="HTH_LUXR"/>
    <property type="match status" value="1"/>
</dbReference>
<proteinExistence type="predicted"/>
<dbReference type="CDD" id="cd06170">
    <property type="entry name" value="LuxR_C_like"/>
    <property type="match status" value="1"/>
</dbReference>
<evidence type="ECO:0000256" key="3">
    <source>
        <dbReference type="ARBA" id="ARBA00023163"/>
    </source>
</evidence>
<keyword evidence="1" id="KW-0805">Transcription regulation</keyword>
<dbReference type="InterPro" id="IPR039420">
    <property type="entry name" value="WalR-like"/>
</dbReference>
<protein>
    <recommendedName>
        <fullName evidence="4">HTH luxR-type domain-containing protein</fullName>
    </recommendedName>
</protein>
<gene>
    <name evidence="5" type="ORF">DYBT9623_04612</name>
</gene>